<evidence type="ECO:0000256" key="1">
    <source>
        <dbReference type="SAM" id="MobiDB-lite"/>
    </source>
</evidence>
<feature type="compositionally biased region" description="Acidic residues" evidence="1">
    <location>
        <begin position="276"/>
        <end position="287"/>
    </location>
</feature>
<feature type="compositionally biased region" description="Low complexity" evidence="1">
    <location>
        <begin position="179"/>
        <end position="190"/>
    </location>
</feature>
<comment type="caution">
    <text evidence="2">The sequence shown here is derived from an EMBL/GenBank/DDBJ whole genome shotgun (WGS) entry which is preliminary data.</text>
</comment>
<dbReference type="Proteomes" id="UP000467700">
    <property type="component" value="Unassembled WGS sequence"/>
</dbReference>
<proteinExistence type="predicted"/>
<dbReference type="EMBL" id="CACVBS010000024">
    <property type="protein sequence ID" value="CAA7259428.1"/>
    <property type="molecule type" value="Genomic_DNA"/>
</dbReference>
<feature type="region of interest" description="Disordered" evidence="1">
    <location>
        <begin position="153"/>
        <end position="190"/>
    </location>
</feature>
<evidence type="ECO:0008006" key="4">
    <source>
        <dbReference type="Google" id="ProtNLM"/>
    </source>
</evidence>
<evidence type="ECO:0000313" key="3">
    <source>
        <dbReference type="Proteomes" id="UP000467700"/>
    </source>
</evidence>
<feature type="compositionally biased region" description="Low complexity" evidence="1">
    <location>
        <begin position="22"/>
        <end position="31"/>
    </location>
</feature>
<evidence type="ECO:0000313" key="2">
    <source>
        <dbReference type="EMBL" id="CAA7259428.1"/>
    </source>
</evidence>
<keyword evidence="3" id="KW-1185">Reference proteome</keyword>
<feature type="compositionally biased region" description="Basic and acidic residues" evidence="1">
    <location>
        <begin position="32"/>
        <end position="44"/>
    </location>
</feature>
<name>A0A8S0WV52_CYCAE</name>
<accession>A0A8S0WV52</accession>
<feature type="region of interest" description="Disordered" evidence="1">
    <location>
        <begin position="209"/>
        <end position="328"/>
    </location>
</feature>
<dbReference type="AlphaFoldDB" id="A0A8S0WV52"/>
<gene>
    <name evidence="2" type="ORF">AAE3_LOCUS1660</name>
</gene>
<feature type="compositionally biased region" description="Polar residues" evidence="1">
    <location>
        <begin position="246"/>
        <end position="255"/>
    </location>
</feature>
<dbReference type="OrthoDB" id="5392716at2759"/>
<reference evidence="2 3" key="1">
    <citation type="submission" date="2020-01" db="EMBL/GenBank/DDBJ databases">
        <authorList>
            <person name="Gupta K D."/>
        </authorList>
    </citation>
    <scope>NUCLEOTIDE SEQUENCE [LARGE SCALE GENOMIC DNA]</scope>
</reference>
<protein>
    <recommendedName>
        <fullName evidence="4">Clr5 domain-containing protein</fullName>
    </recommendedName>
</protein>
<feature type="region of interest" description="Disordered" evidence="1">
    <location>
        <begin position="1"/>
        <end position="44"/>
    </location>
</feature>
<sequence length="415" mass="46049">MASTSPTSDVPEPQPKVQGRTGNNNNKYGKNQYKDRPPPDDPHVAELLTAYHRNGINDRREVSKLLLEEHGITLSESSISRRKRKLGLRASHITTQELSENVKIQLILDQMAKDPSGKLGPRMIKQGIFKDTGVQLTRDYIREEMKKLDPVAWSNRGPKHVREKRQLPPGFAGQSTTNSVASSQAAAGSSNATTIIHVHPTRAHHPEAQAIAGPSQPPQHSHHAASSASQSQDLSFAPGQHPHMSMNPSMPQQTFPDAYHPQIVQPPPADNHMHVDDDDDDDGDDAPDSGHYENHFQPSYNPQPQHLGVPLTINHHSQPHPHLHTQYPLINAHPPPAAPHPPLGQQPMVTTISLLQETTPKMENLSRFLNSLHVENVMLDADAYHAILQGMESAALLERQLSRIISRTHQHYPRS</sequence>
<organism evidence="2 3">
    <name type="scientific">Cyclocybe aegerita</name>
    <name type="common">Black poplar mushroom</name>
    <name type="synonym">Agrocybe aegerita</name>
    <dbReference type="NCBI Taxonomy" id="1973307"/>
    <lineage>
        <taxon>Eukaryota</taxon>
        <taxon>Fungi</taxon>
        <taxon>Dikarya</taxon>
        <taxon>Basidiomycota</taxon>
        <taxon>Agaricomycotina</taxon>
        <taxon>Agaricomycetes</taxon>
        <taxon>Agaricomycetidae</taxon>
        <taxon>Agaricales</taxon>
        <taxon>Agaricineae</taxon>
        <taxon>Bolbitiaceae</taxon>
        <taxon>Cyclocybe</taxon>
    </lineage>
</organism>